<dbReference type="RefSeq" id="WP_218633134.1">
    <property type="nucleotide sequence ID" value="NZ_JAHVAH010000001.1"/>
</dbReference>
<proteinExistence type="predicted"/>
<gene>
    <name evidence="2" type="ORF">KTQ36_07865</name>
</gene>
<sequence>MLTISIAASLAQTGAVPPDFAQRAEQILEAAYDENAPGAVAIVVDDGQVVFEAGHGLADVEAGTPITPDTVFRYASITKQFTAATIMQLVAEGKISLDAPLSDYLPEYPQPGASATVRQLLNHTSGIMSYTSMPGFMDPENTAKPMTTAQMIDYFDDAEMPAEHGARLAYNNSAYILLGAIIERVTGKNWDAAIRERIANPIGLTSLTSGVYEAGIEGMAKGYSLDDGEVVPAQTIHMSLPHAAGALIGTVGDLATWAEALHSGKVVDAERYAEMIAPTQMADGSTTPFGFGLMNAEVRGAATIGHSGGIFGFSTDSLYIPEEDVFVAVLANSNSPKTDPSFVTRQLAALAIGNPFPEYEKQPLDLAALEGFEGRYEFDDAVRDLRLKDGKLFSQREGSGALEVFHAGDGIYFYGPDSATFFKLARNDEGTPVIRFHSDGAETASVGTRIGDAPKGPEYLDVSTLDVSGLIGTYVWPIGEFTVSQDDKGNVLGQLAGQGQAPMQPVSLTEWHVPQVGAVLTFTIEDGQATSLKLNQRGGELEGPRKQD</sequence>
<reference evidence="2 3" key="1">
    <citation type="submission" date="2021-07" db="EMBL/GenBank/DDBJ databases">
        <title>The draft genome sequence of Sphingomicrobium sp. B8.</title>
        <authorList>
            <person name="Mu L."/>
        </authorList>
    </citation>
    <scope>NUCLEOTIDE SEQUENCE [LARGE SCALE GENOMIC DNA]</scope>
    <source>
        <strain evidence="2 3">B8</strain>
    </source>
</reference>
<dbReference type="InterPro" id="IPR050491">
    <property type="entry name" value="AmpC-like"/>
</dbReference>
<feature type="domain" description="Beta-lactamase-related" evidence="1">
    <location>
        <begin position="32"/>
        <end position="344"/>
    </location>
</feature>
<dbReference type="Pfam" id="PF00144">
    <property type="entry name" value="Beta-lactamase"/>
    <property type="match status" value="1"/>
</dbReference>
<organism evidence="2 3">
    <name type="scientific">Sphingomicrobium clamense</name>
    <dbReference type="NCBI Taxonomy" id="2851013"/>
    <lineage>
        <taxon>Bacteria</taxon>
        <taxon>Pseudomonadati</taxon>
        <taxon>Pseudomonadota</taxon>
        <taxon>Alphaproteobacteria</taxon>
        <taxon>Sphingomonadales</taxon>
        <taxon>Sphingomonadaceae</taxon>
        <taxon>Sphingomicrobium</taxon>
    </lineage>
</organism>
<protein>
    <submittedName>
        <fullName evidence="2">Beta-lactamase family protein</fullName>
    </submittedName>
</protein>
<dbReference type="PANTHER" id="PTHR46825:SF9">
    <property type="entry name" value="BETA-LACTAMASE-RELATED DOMAIN-CONTAINING PROTEIN"/>
    <property type="match status" value="1"/>
</dbReference>
<accession>A0ABS6V6M1</accession>
<evidence type="ECO:0000259" key="1">
    <source>
        <dbReference type="Pfam" id="PF00144"/>
    </source>
</evidence>
<evidence type="ECO:0000313" key="3">
    <source>
        <dbReference type="Proteomes" id="UP000698028"/>
    </source>
</evidence>
<dbReference type="EMBL" id="JAHVAH010000001">
    <property type="protein sequence ID" value="MBW0145210.1"/>
    <property type="molecule type" value="Genomic_DNA"/>
</dbReference>
<comment type="caution">
    <text evidence="2">The sequence shown here is derived from an EMBL/GenBank/DDBJ whole genome shotgun (WGS) entry which is preliminary data.</text>
</comment>
<keyword evidence="3" id="KW-1185">Reference proteome</keyword>
<dbReference type="PANTHER" id="PTHR46825">
    <property type="entry name" value="D-ALANYL-D-ALANINE-CARBOXYPEPTIDASE/ENDOPEPTIDASE AMPH"/>
    <property type="match status" value="1"/>
</dbReference>
<dbReference type="InterPro" id="IPR001466">
    <property type="entry name" value="Beta-lactam-related"/>
</dbReference>
<dbReference type="Proteomes" id="UP000698028">
    <property type="component" value="Unassembled WGS sequence"/>
</dbReference>
<name>A0ABS6V6M1_9SPHN</name>
<evidence type="ECO:0000313" key="2">
    <source>
        <dbReference type="EMBL" id="MBW0145210.1"/>
    </source>
</evidence>